<feature type="domain" description="HTH lysR-type" evidence="5">
    <location>
        <begin position="7"/>
        <end position="64"/>
    </location>
</feature>
<evidence type="ECO:0000256" key="4">
    <source>
        <dbReference type="ARBA" id="ARBA00023163"/>
    </source>
</evidence>
<accession>A0A1C3ISQ8</accession>
<dbReference type="EMBL" id="FLQP01000028">
    <property type="protein sequence ID" value="SBS64439.1"/>
    <property type="molecule type" value="Genomic_DNA"/>
</dbReference>
<dbReference type="PRINTS" id="PR00039">
    <property type="entry name" value="HTHLYSR"/>
</dbReference>
<dbReference type="Pfam" id="PF03466">
    <property type="entry name" value="LysR_substrate"/>
    <property type="match status" value="1"/>
</dbReference>
<dbReference type="Pfam" id="PF00126">
    <property type="entry name" value="HTH_1"/>
    <property type="match status" value="1"/>
</dbReference>
<dbReference type="AlphaFoldDB" id="A0A1C3ISQ8"/>
<name>A0A1C3ISQ8_9VIBR</name>
<dbReference type="GO" id="GO:0003677">
    <property type="term" value="F:DNA binding"/>
    <property type="evidence" value="ECO:0007669"/>
    <property type="project" value="UniProtKB-KW"/>
</dbReference>
<keyword evidence="2" id="KW-0805">Transcription regulation</keyword>
<dbReference type="CDD" id="cd08466">
    <property type="entry name" value="PBP2_LeuO"/>
    <property type="match status" value="1"/>
</dbReference>
<dbReference type="GO" id="GO:0003700">
    <property type="term" value="F:DNA-binding transcription factor activity"/>
    <property type="evidence" value="ECO:0007669"/>
    <property type="project" value="InterPro"/>
</dbReference>
<dbReference type="Gene3D" id="1.10.10.10">
    <property type="entry name" value="Winged helix-like DNA-binding domain superfamily/Winged helix DNA-binding domain"/>
    <property type="match status" value="1"/>
</dbReference>
<keyword evidence="4" id="KW-0804">Transcription</keyword>
<evidence type="ECO:0000259" key="5">
    <source>
        <dbReference type="PROSITE" id="PS50931"/>
    </source>
</evidence>
<dbReference type="SUPFAM" id="SSF53850">
    <property type="entry name" value="Periplasmic binding protein-like II"/>
    <property type="match status" value="1"/>
</dbReference>
<proteinExistence type="inferred from homology"/>
<dbReference type="InterPro" id="IPR036388">
    <property type="entry name" value="WH-like_DNA-bd_sf"/>
</dbReference>
<evidence type="ECO:0000313" key="7">
    <source>
        <dbReference type="Proteomes" id="UP000092876"/>
    </source>
</evidence>
<dbReference type="PROSITE" id="PS50931">
    <property type="entry name" value="HTH_LYSR"/>
    <property type="match status" value="1"/>
</dbReference>
<organism evidence="6 7">
    <name type="scientific">Vibrio atlanticus</name>
    <dbReference type="NCBI Taxonomy" id="693153"/>
    <lineage>
        <taxon>Bacteria</taxon>
        <taxon>Pseudomonadati</taxon>
        <taxon>Pseudomonadota</taxon>
        <taxon>Gammaproteobacteria</taxon>
        <taxon>Vibrionales</taxon>
        <taxon>Vibrionaceae</taxon>
        <taxon>Vibrio</taxon>
    </lineage>
</organism>
<dbReference type="InterPro" id="IPR050389">
    <property type="entry name" value="LysR-type_TF"/>
</dbReference>
<dbReference type="InterPro" id="IPR005119">
    <property type="entry name" value="LysR_subst-bd"/>
</dbReference>
<evidence type="ECO:0000256" key="1">
    <source>
        <dbReference type="ARBA" id="ARBA00009437"/>
    </source>
</evidence>
<dbReference type="InterPro" id="IPR036390">
    <property type="entry name" value="WH_DNA-bd_sf"/>
</dbReference>
<dbReference type="SUPFAM" id="SSF46785">
    <property type="entry name" value="Winged helix' DNA-binding domain"/>
    <property type="match status" value="1"/>
</dbReference>
<dbReference type="InterPro" id="IPR000847">
    <property type="entry name" value="LysR_HTH_N"/>
</dbReference>
<reference evidence="7" key="1">
    <citation type="submission" date="2016-06" db="EMBL/GenBank/DDBJ databases">
        <authorList>
            <person name="Rodrigo-Torres Lidia"/>
            <person name="Arahal R.David."/>
        </authorList>
    </citation>
    <scope>NUCLEOTIDE SEQUENCE [LARGE SCALE GENOMIC DNA]</scope>
    <source>
        <strain evidence="7">CECT 7223</strain>
    </source>
</reference>
<sequence length="304" mass="34555">MSAMEKLDLNLLSVFLEVYRLKSITLASESLGMTQPGVSGALKRLQIQLGTDLFIREGRGITPTNAAMQLALRIEPALDGITSAVSTLKQFDNQQHHVFRILVNEIGLTKLQPLVEKDDTLGNISIEFNMVPSNEEDLLQSLSMQQADLAIDIHYPQVNGYMNQQVIEDELVLIAKKGHPRIDGSVTEAQYYHEKHITFRMRRSHLYTADYFTKNPIQQRKVSSECDSLMTMCVLVSGSDCVGSTSRGFANQFAERFQLQVLEQPFEVLPMKQYMIWHKRTDLNPAHQWLRTKIQQYMTGSQSC</sequence>
<dbReference type="Proteomes" id="UP000092876">
    <property type="component" value="Unassembled WGS sequence"/>
</dbReference>
<dbReference type="Gene3D" id="3.40.190.10">
    <property type="entry name" value="Periplasmic binding protein-like II"/>
    <property type="match status" value="2"/>
</dbReference>
<evidence type="ECO:0000256" key="2">
    <source>
        <dbReference type="ARBA" id="ARBA00023015"/>
    </source>
</evidence>
<dbReference type="RefSeq" id="WP_065679184.1">
    <property type="nucleotide sequence ID" value="NZ_AP025461.1"/>
</dbReference>
<protein>
    <submittedName>
        <fullName evidence="6">HTH-type transcriptional regulator LeuO</fullName>
    </submittedName>
</protein>
<dbReference type="GeneID" id="94234871"/>
<dbReference type="PANTHER" id="PTHR30118">
    <property type="entry name" value="HTH-TYPE TRANSCRIPTIONAL REGULATOR LEUO-RELATED"/>
    <property type="match status" value="1"/>
</dbReference>
<evidence type="ECO:0000313" key="6">
    <source>
        <dbReference type="EMBL" id="SBS64439.1"/>
    </source>
</evidence>
<keyword evidence="3" id="KW-0238">DNA-binding</keyword>
<comment type="similarity">
    <text evidence="1">Belongs to the LysR transcriptional regulatory family.</text>
</comment>
<dbReference type="PANTHER" id="PTHR30118:SF6">
    <property type="entry name" value="HTH-TYPE TRANSCRIPTIONAL REGULATOR LEUO"/>
    <property type="match status" value="1"/>
</dbReference>
<evidence type="ECO:0000256" key="3">
    <source>
        <dbReference type="ARBA" id="ARBA00023125"/>
    </source>
</evidence>
<gene>
    <name evidence="6" type="primary">leuO_1</name>
    <name evidence="6" type="ORF">VAT7223_02186</name>
</gene>